<keyword evidence="6" id="KW-1185">Reference proteome</keyword>
<dbReference type="Proteomes" id="UP000726737">
    <property type="component" value="Unassembled WGS sequence"/>
</dbReference>
<evidence type="ECO:0000313" key="6">
    <source>
        <dbReference type="Proteomes" id="UP000726737"/>
    </source>
</evidence>
<dbReference type="GO" id="GO:0016020">
    <property type="term" value="C:membrane"/>
    <property type="evidence" value="ECO:0007669"/>
    <property type="project" value="InterPro"/>
</dbReference>
<dbReference type="GO" id="GO:0000032">
    <property type="term" value="P:cell wall mannoprotein biosynthetic process"/>
    <property type="evidence" value="ECO:0007669"/>
    <property type="project" value="TreeGrafter"/>
</dbReference>
<dbReference type="GO" id="GO:0005794">
    <property type="term" value="C:Golgi apparatus"/>
    <property type="evidence" value="ECO:0007669"/>
    <property type="project" value="TreeGrafter"/>
</dbReference>
<name>A0A9P6Q2T6_9FUNG</name>
<dbReference type="EMBL" id="JAAAJA010000214">
    <property type="protein sequence ID" value="KAG0258574.1"/>
    <property type="molecule type" value="Genomic_DNA"/>
</dbReference>
<evidence type="ECO:0000313" key="5">
    <source>
        <dbReference type="EMBL" id="KAG0258574.1"/>
    </source>
</evidence>
<feature type="active site" description="Nucleophile" evidence="3">
    <location>
        <position position="315"/>
    </location>
</feature>
<gene>
    <name evidence="5" type="primary">KRE2_1</name>
    <name evidence="5" type="ORF">BG011_003203</name>
</gene>
<comment type="similarity">
    <text evidence="1">Belongs to the glycosyltransferase 15 family.</text>
</comment>
<evidence type="ECO:0000256" key="4">
    <source>
        <dbReference type="SAM" id="MobiDB-lite"/>
    </source>
</evidence>
<sequence>MMTRISRLCLLIAAFILGFITSRIHDQFIYIRSRSMIKDSHEGEQQQQHQGMRKYSGTGSPDAPDAPLNIQRSNPSSSIPLNTKHVQPHPQHQQSLAQSGVPPKRVNAAFVILLQNKDLHEMRKTMRMLESTFNRHYGYPYVFLNNVPFSDHFKTHIQAMTKAPVKFGLIPKEHWSYPAYINQTQAALNREDMENRKVPYGESESYRHMCRYESGFIFQHELVKDYNYYWRVEPGVTFSCDLDFDPFLVMKTRKFKYGFTIALPEYVDTIPTLWENVKRFTTLHPEHISKRNSLEWISYDNGDTYNNCHFWSNFEIVDVSFFQSKAYMDFFNLLDATGGFFYERWGDAPVHSIAAALILDRRDIHFFNEIGYRHGMYEHCPENPALQLKCACDPKDNVDWVQFSCLRRFLET</sequence>
<organism evidence="5 6">
    <name type="scientific">Mortierella polycephala</name>
    <dbReference type="NCBI Taxonomy" id="41804"/>
    <lineage>
        <taxon>Eukaryota</taxon>
        <taxon>Fungi</taxon>
        <taxon>Fungi incertae sedis</taxon>
        <taxon>Mucoromycota</taxon>
        <taxon>Mortierellomycotina</taxon>
        <taxon>Mortierellomycetes</taxon>
        <taxon>Mortierellales</taxon>
        <taxon>Mortierellaceae</taxon>
        <taxon>Mortierella</taxon>
    </lineage>
</organism>
<dbReference type="PANTHER" id="PTHR31121">
    <property type="entry name" value="ALPHA-1,2 MANNOSYLTRANSFERASE KTR1"/>
    <property type="match status" value="1"/>
</dbReference>
<protein>
    <submittedName>
        <fullName evidence="5">Alpha 1,2-mannosyltransferase 2.4.1</fullName>
    </submittedName>
</protein>
<dbReference type="Gene3D" id="3.90.550.10">
    <property type="entry name" value="Spore Coat Polysaccharide Biosynthesis Protein SpsA, Chain A"/>
    <property type="match status" value="1"/>
</dbReference>
<dbReference type="AlphaFoldDB" id="A0A9P6Q2T6"/>
<keyword evidence="2" id="KW-0808">Transferase</keyword>
<dbReference type="Pfam" id="PF01793">
    <property type="entry name" value="Glyco_transf_15"/>
    <property type="match status" value="1"/>
</dbReference>
<evidence type="ECO:0000256" key="2">
    <source>
        <dbReference type="ARBA" id="ARBA00022679"/>
    </source>
</evidence>
<proteinExistence type="inferred from homology"/>
<feature type="compositionally biased region" description="Polar residues" evidence="4">
    <location>
        <begin position="70"/>
        <end position="98"/>
    </location>
</feature>
<comment type="caution">
    <text evidence="5">The sequence shown here is derived from an EMBL/GenBank/DDBJ whole genome shotgun (WGS) entry which is preliminary data.</text>
</comment>
<dbReference type="InterPro" id="IPR029044">
    <property type="entry name" value="Nucleotide-diphossugar_trans"/>
</dbReference>
<dbReference type="GO" id="GO:0000026">
    <property type="term" value="F:alpha-1,2-mannosyltransferase activity"/>
    <property type="evidence" value="ECO:0007669"/>
    <property type="project" value="TreeGrafter"/>
</dbReference>
<evidence type="ECO:0000256" key="1">
    <source>
        <dbReference type="ARBA" id="ARBA00007677"/>
    </source>
</evidence>
<dbReference type="GO" id="GO:0006487">
    <property type="term" value="P:protein N-linked glycosylation"/>
    <property type="evidence" value="ECO:0007669"/>
    <property type="project" value="TreeGrafter"/>
</dbReference>
<dbReference type="InterPro" id="IPR002685">
    <property type="entry name" value="Glyco_trans_15"/>
</dbReference>
<dbReference type="FunFam" id="3.90.550.10:FF:000051">
    <property type="entry name" value="Alpha-1,2-mannosyltransferase (Ktr4)"/>
    <property type="match status" value="1"/>
</dbReference>
<dbReference type="PANTHER" id="PTHR31121:SF6">
    <property type="entry name" value="ALPHA-1,2 MANNOSYLTRANSFERASE KTR1"/>
    <property type="match status" value="1"/>
</dbReference>
<accession>A0A9P6Q2T6</accession>
<reference evidence="5" key="1">
    <citation type="journal article" date="2020" name="Fungal Divers.">
        <title>Resolving the Mortierellaceae phylogeny through synthesis of multi-gene phylogenetics and phylogenomics.</title>
        <authorList>
            <person name="Vandepol N."/>
            <person name="Liber J."/>
            <person name="Desiro A."/>
            <person name="Na H."/>
            <person name="Kennedy M."/>
            <person name="Barry K."/>
            <person name="Grigoriev I.V."/>
            <person name="Miller A.N."/>
            <person name="O'Donnell K."/>
            <person name="Stajich J.E."/>
            <person name="Bonito G."/>
        </authorList>
    </citation>
    <scope>NUCLEOTIDE SEQUENCE</scope>
    <source>
        <strain evidence="5">KOD948</strain>
    </source>
</reference>
<feature type="region of interest" description="Disordered" evidence="4">
    <location>
        <begin position="39"/>
        <end position="100"/>
    </location>
</feature>
<dbReference type="PIRSF" id="PIRSF018153">
    <property type="entry name" value="Glyco_trans_15"/>
    <property type="match status" value="1"/>
</dbReference>
<evidence type="ECO:0000256" key="3">
    <source>
        <dbReference type="PIRSR" id="PIRSR018153-1"/>
    </source>
</evidence>
<dbReference type="OrthoDB" id="439943at2759"/>
<dbReference type="SUPFAM" id="SSF53448">
    <property type="entry name" value="Nucleotide-diphospho-sugar transferases"/>
    <property type="match status" value="1"/>
</dbReference>